<dbReference type="InterPro" id="IPR014284">
    <property type="entry name" value="RNA_pol_sigma-70_dom"/>
</dbReference>
<evidence type="ECO:0000259" key="9">
    <source>
        <dbReference type="Pfam" id="PF04542"/>
    </source>
</evidence>
<feature type="compositionally biased region" description="Gly residues" evidence="8">
    <location>
        <begin position="499"/>
        <end position="515"/>
    </location>
</feature>
<dbReference type="InterPro" id="IPR039425">
    <property type="entry name" value="RNA_pol_sigma-70-like"/>
</dbReference>
<dbReference type="Gene3D" id="1.10.10.1320">
    <property type="entry name" value="Anti-sigma factor, zinc-finger domain"/>
    <property type="match status" value="1"/>
</dbReference>
<keyword evidence="13" id="KW-1185">Reference proteome</keyword>
<evidence type="ECO:0000256" key="6">
    <source>
        <dbReference type="ARBA" id="ARBA00023163"/>
    </source>
</evidence>
<dbReference type="Gene3D" id="1.10.1740.10">
    <property type="match status" value="1"/>
</dbReference>
<feature type="compositionally biased region" description="Low complexity" evidence="8">
    <location>
        <begin position="440"/>
        <end position="464"/>
    </location>
</feature>
<dbReference type="GO" id="GO:0016987">
    <property type="term" value="F:sigma factor activity"/>
    <property type="evidence" value="ECO:0007669"/>
    <property type="project" value="UniProtKB-KW"/>
</dbReference>
<keyword evidence="5" id="KW-0238">DNA-binding</keyword>
<dbReference type="InterPro" id="IPR036388">
    <property type="entry name" value="WH-like_DNA-bd_sf"/>
</dbReference>
<gene>
    <name evidence="12" type="ORF">CLV28_2231</name>
</gene>
<evidence type="ECO:0000256" key="1">
    <source>
        <dbReference type="ARBA" id="ARBA00010641"/>
    </source>
</evidence>
<dbReference type="SUPFAM" id="SSF88659">
    <property type="entry name" value="Sigma3 and sigma4 domains of RNA polymerase sigma factors"/>
    <property type="match status" value="1"/>
</dbReference>
<dbReference type="GO" id="GO:0004553">
    <property type="term" value="F:hydrolase activity, hydrolyzing O-glycosyl compounds"/>
    <property type="evidence" value="ECO:0007669"/>
    <property type="project" value="InterPro"/>
</dbReference>
<dbReference type="OrthoDB" id="4990598at2"/>
<dbReference type="InterPro" id="IPR012291">
    <property type="entry name" value="CBM2_carb-bd_dom_sf"/>
</dbReference>
<dbReference type="GO" id="GO:0006352">
    <property type="term" value="P:DNA-templated transcription initiation"/>
    <property type="evidence" value="ECO:0007669"/>
    <property type="project" value="InterPro"/>
</dbReference>
<dbReference type="GO" id="GO:0030247">
    <property type="term" value="F:polysaccharide binding"/>
    <property type="evidence" value="ECO:0007669"/>
    <property type="project" value="InterPro"/>
</dbReference>
<evidence type="ECO:0000259" key="10">
    <source>
        <dbReference type="Pfam" id="PF08281"/>
    </source>
</evidence>
<feature type="compositionally biased region" description="Low complexity" evidence="8">
    <location>
        <begin position="1507"/>
        <end position="1538"/>
    </location>
</feature>
<feature type="compositionally biased region" description="Polar residues" evidence="8">
    <location>
        <begin position="1496"/>
        <end position="1506"/>
    </location>
</feature>
<dbReference type="PANTHER" id="PTHR43133:SF8">
    <property type="entry name" value="RNA POLYMERASE SIGMA FACTOR HI_1459-RELATED"/>
    <property type="match status" value="1"/>
</dbReference>
<name>A0A2M9CEM1_9CELL</name>
<dbReference type="InterPro" id="IPR007627">
    <property type="entry name" value="RNA_pol_sigma70_r2"/>
</dbReference>
<dbReference type="RefSeq" id="WP_100423373.1">
    <property type="nucleotide sequence ID" value="NZ_BOOX01000001.1"/>
</dbReference>
<feature type="compositionally biased region" description="Low complexity" evidence="8">
    <location>
        <begin position="1419"/>
        <end position="1460"/>
    </location>
</feature>
<dbReference type="Proteomes" id="UP000231693">
    <property type="component" value="Unassembled WGS sequence"/>
</dbReference>
<organism evidence="12 13">
    <name type="scientific">Sediminihabitans luteus</name>
    <dbReference type="NCBI Taxonomy" id="1138585"/>
    <lineage>
        <taxon>Bacteria</taxon>
        <taxon>Bacillati</taxon>
        <taxon>Actinomycetota</taxon>
        <taxon>Actinomycetes</taxon>
        <taxon>Micrococcales</taxon>
        <taxon>Cellulomonadaceae</taxon>
        <taxon>Sediminihabitans</taxon>
    </lineage>
</organism>
<dbReference type="PANTHER" id="PTHR43133">
    <property type="entry name" value="RNA POLYMERASE ECF-TYPE SIGMA FACTO"/>
    <property type="match status" value="1"/>
</dbReference>
<comment type="similarity">
    <text evidence="1">Belongs to the sigma-70 factor family. ECF subfamily.</text>
</comment>
<comment type="caution">
    <text evidence="12">The sequence shown here is derived from an EMBL/GenBank/DDBJ whole genome shotgun (WGS) entry which is preliminary data.</text>
</comment>
<feature type="domain" description="RNA polymerase sigma factor 70 region 4 type 2" evidence="10">
    <location>
        <begin position="134"/>
        <end position="182"/>
    </location>
</feature>
<evidence type="ECO:0000256" key="4">
    <source>
        <dbReference type="ARBA" id="ARBA00023082"/>
    </source>
</evidence>
<dbReference type="Pfam" id="PF13490">
    <property type="entry name" value="zf-HC2"/>
    <property type="match status" value="1"/>
</dbReference>
<keyword evidence="2" id="KW-0378">Hydrolase</keyword>
<evidence type="ECO:0000256" key="7">
    <source>
        <dbReference type="ARBA" id="ARBA00023295"/>
    </source>
</evidence>
<evidence type="ECO:0000256" key="8">
    <source>
        <dbReference type="SAM" id="MobiDB-lite"/>
    </source>
</evidence>
<proteinExistence type="inferred from homology"/>
<keyword evidence="3" id="KW-0805">Transcription regulation</keyword>
<dbReference type="InterPro" id="IPR013324">
    <property type="entry name" value="RNA_pol_sigma_r3/r4-like"/>
</dbReference>
<dbReference type="Pfam" id="PF04542">
    <property type="entry name" value="Sigma70_r2"/>
    <property type="match status" value="1"/>
</dbReference>
<protein>
    <submittedName>
        <fullName evidence="12">RNA polymerase sigma factor (Sigma-70 family)</fullName>
    </submittedName>
</protein>
<dbReference type="GO" id="GO:0003677">
    <property type="term" value="F:DNA binding"/>
    <property type="evidence" value="ECO:0007669"/>
    <property type="project" value="UniProtKB-KW"/>
</dbReference>
<dbReference type="InterPro" id="IPR013325">
    <property type="entry name" value="RNA_pol_sigma_r2"/>
</dbReference>
<feature type="region of interest" description="Disordered" evidence="8">
    <location>
        <begin position="491"/>
        <end position="515"/>
    </location>
</feature>
<dbReference type="InterPro" id="IPR041916">
    <property type="entry name" value="Anti_sigma_zinc_sf"/>
</dbReference>
<feature type="domain" description="RNA polymerase sigma-70 region 2" evidence="9">
    <location>
        <begin position="33"/>
        <end position="101"/>
    </location>
</feature>
<evidence type="ECO:0000256" key="3">
    <source>
        <dbReference type="ARBA" id="ARBA00023015"/>
    </source>
</evidence>
<evidence type="ECO:0000313" key="13">
    <source>
        <dbReference type="Proteomes" id="UP000231693"/>
    </source>
</evidence>
<dbReference type="SUPFAM" id="SSF88946">
    <property type="entry name" value="Sigma2 domain of RNA polymerase sigma factors"/>
    <property type="match status" value="1"/>
</dbReference>
<evidence type="ECO:0000259" key="11">
    <source>
        <dbReference type="Pfam" id="PF13490"/>
    </source>
</evidence>
<evidence type="ECO:0000313" key="12">
    <source>
        <dbReference type="EMBL" id="PJJ70396.1"/>
    </source>
</evidence>
<feature type="region of interest" description="Disordered" evidence="8">
    <location>
        <begin position="415"/>
        <end position="464"/>
    </location>
</feature>
<keyword evidence="4" id="KW-0731">Sigma factor</keyword>
<dbReference type="NCBIfam" id="TIGR02937">
    <property type="entry name" value="sigma70-ECF"/>
    <property type="match status" value="1"/>
</dbReference>
<keyword evidence="7" id="KW-0326">Glycosidase</keyword>
<dbReference type="Gene3D" id="1.10.10.10">
    <property type="entry name" value="Winged helix-like DNA-binding domain superfamily/Winged helix DNA-binding domain"/>
    <property type="match status" value="1"/>
</dbReference>
<dbReference type="Gene3D" id="2.60.40.290">
    <property type="match status" value="1"/>
</dbReference>
<dbReference type="Pfam" id="PF08281">
    <property type="entry name" value="Sigma70_r4_2"/>
    <property type="match status" value="1"/>
</dbReference>
<dbReference type="InterPro" id="IPR013249">
    <property type="entry name" value="RNA_pol_sigma70_r4_t2"/>
</dbReference>
<dbReference type="EMBL" id="PGFE01000003">
    <property type="protein sequence ID" value="PJJ70396.1"/>
    <property type="molecule type" value="Genomic_DNA"/>
</dbReference>
<feature type="domain" description="Putative zinc-finger" evidence="11">
    <location>
        <begin position="204"/>
        <end position="235"/>
    </location>
</feature>
<feature type="region of interest" description="Disordered" evidence="8">
    <location>
        <begin position="1382"/>
        <end position="1557"/>
    </location>
</feature>
<reference evidence="12 13" key="1">
    <citation type="submission" date="2017-11" db="EMBL/GenBank/DDBJ databases">
        <title>Genomic Encyclopedia of Archaeal and Bacterial Type Strains, Phase II (KMG-II): From Individual Species to Whole Genera.</title>
        <authorList>
            <person name="Goeker M."/>
        </authorList>
    </citation>
    <scope>NUCLEOTIDE SEQUENCE [LARGE SCALE GENOMIC DNA]</scope>
    <source>
        <strain evidence="12 13">DSM 25478</strain>
    </source>
</reference>
<dbReference type="InterPro" id="IPR027383">
    <property type="entry name" value="Znf_put"/>
</dbReference>
<evidence type="ECO:0000256" key="2">
    <source>
        <dbReference type="ARBA" id="ARBA00022801"/>
    </source>
</evidence>
<accession>A0A2M9CEM1</accession>
<feature type="compositionally biased region" description="Basic and acidic residues" evidence="8">
    <location>
        <begin position="1462"/>
        <end position="1472"/>
    </location>
</feature>
<sequence>MEQVDTGALDSTESDAELITAVRAGSTVAFGELYARHAGAALAVARQYVPRPADADDVVSDAFARVLVVLQGGGGPDVAFRAYLFTVVRRLSYDAAKGAQRSRPTDDVATFESAFGPMASTEDPTLEGFERSTVARAFESLPERWRSVLWYSEVESMTPAQIAPMLGLSANGVAALAYRAREGLRQAYLQQHLGSPPAADCELTNGLLGSYVRGGLAKRETAKVDAHLETCDECRGIVLELGDVSHGMRGVIAPLVLGVGALGLAGTALPVGGTIAAAGAAAASSAAGSGATGSGAAGSGTTATGTAGAGTAGAGTAGTGTAASGTAASGTAASGTAVTGTAATAGVGAGAAGTGAAAGGVAALTGAGALGTGAAATGLAAFVAAAPAAAVALAVGAVAVVGAGVVGVVTLVGKDEPPAVTEPAPTRTTPGGDPAVTPSAVAEVPTTAPGATAAPSTDPTSPTTIPAPVELPIADASAPDAAAPVVPAAPVAPVDGTGSTPGTGTGTGTGGGTDGGTGGTPVVVPTTAPPVLAPNVVVDTPDTVQLVARVDTPVQVGAENEGTAVAEGVTIDVVLPKGVDATSTSVGVFAVPQVLDAAALACSDPRTPSDAALAAAGARIVSCDIGDLAPGERKDAKVTVRAQSGGRYQFGATAWRKGAERPPFVWVPWVDVPNYGGELAVAVGAPSATLANPGAARFTLDVTNTGDTEVSAVTTTFDVPAGAQVTSAEGAFACEQSGTTATCVAATALAAGERAEGAFALMTTTPEDVPAGRLTLRGTTTATGARSDVTSTADVTVAAPWSGVSAGVGTLVAQCTAGTPGTATLSLDYRNDTDQPVAATLVGPHGSGRAVSLPIGGSASGETALMVTDGLRLAGGSAAVRLAATVTDPVGGGTRTVTRADDVPAGTFGALDCYDPAWDDVTATARTIEKDGSVAVEVTLTDDRPAGLEPAHGTLTVGGAKAVEVEVAAGGTARTVVDLGTRATAAGAAVLDLAQTADDAAGAGGEPGRYTTTLRPAYGALYVPDWSGQTTVTAVCSAGEVQLHGTFVNRSDRAMDTRLTSTLGGYLESLTAARVAPGESASYVIATGRASVTAGVAQVRQYQWVAETGRGYSNLLPGAYDAIDCGPWTAPQDVPAAVCTDDGFVAIVGRVENTSSAAIGVQMLADVPAGDGTTHLETEAIPLDPGATSELRLETSLRSLPAGQAVELRQWLRSDPSTSLVTGTQTIADALDCTRVDPRATIAQGADRYDADAAKPWGASVRTVTVALDNSRSNVPVTFTVTGPGVARDAGTVEVAAGATSAVTADVVTTTKASYDVRAGSWSTTVAVDGRTPACAPGWRYWSTYEAGDTASLVGWNFVAVDRTLGAWSWIAWRAYEKCSTGAAATPPMTPTDGVRSLLADTPTKETPAADTTQAPGPDGSTGDGAANDGSADDAANGGAADEPSSSATSVTGEGSSSEESSSEKSSSKESSSKAPSTQDSSSRAGDAQGPRDRATSSPATTKRGQTSSPSPTGTTGTSTESSSRWSSPAPTSTHSSRSGGGDRGTDSSRTPWWLRH</sequence>
<evidence type="ECO:0000256" key="5">
    <source>
        <dbReference type="ARBA" id="ARBA00023125"/>
    </source>
</evidence>
<keyword evidence="6" id="KW-0804">Transcription</keyword>